<dbReference type="Proteomes" id="UP000838756">
    <property type="component" value="Unassembled WGS sequence"/>
</dbReference>
<evidence type="ECO:0000313" key="2">
    <source>
        <dbReference type="Proteomes" id="UP000838756"/>
    </source>
</evidence>
<dbReference type="OrthoDB" id="10480849at2759"/>
<comment type="caution">
    <text evidence="1">The sequence shown here is derived from an EMBL/GenBank/DDBJ whole genome shotgun (WGS) entry which is preliminary data.</text>
</comment>
<organism evidence="1 2">
    <name type="scientific">Pararge aegeria aegeria</name>
    <dbReference type="NCBI Taxonomy" id="348720"/>
    <lineage>
        <taxon>Eukaryota</taxon>
        <taxon>Metazoa</taxon>
        <taxon>Ecdysozoa</taxon>
        <taxon>Arthropoda</taxon>
        <taxon>Hexapoda</taxon>
        <taxon>Insecta</taxon>
        <taxon>Pterygota</taxon>
        <taxon>Neoptera</taxon>
        <taxon>Endopterygota</taxon>
        <taxon>Lepidoptera</taxon>
        <taxon>Glossata</taxon>
        <taxon>Ditrysia</taxon>
        <taxon>Papilionoidea</taxon>
        <taxon>Nymphalidae</taxon>
        <taxon>Satyrinae</taxon>
        <taxon>Satyrini</taxon>
        <taxon>Parargina</taxon>
        <taxon>Pararge</taxon>
    </lineage>
</organism>
<accession>A0A8S4SP50</accession>
<protein>
    <submittedName>
        <fullName evidence="1">Jg11891 protein</fullName>
    </submittedName>
</protein>
<proteinExistence type="predicted"/>
<sequence length="85" mass="9746">MDSIKQRGPFNTLSEFGNLERFDKTIMRIHPLSNATHARPSPFHPQLRPYTSLVHTPTTFADDALTFDIDNVLASHRQSKKRVEV</sequence>
<reference evidence="1" key="1">
    <citation type="submission" date="2022-03" db="EMBL/GenBank/DDBJ databases">
        <authorList>
            <person name="Lindestad O."/>
        </authorList>
    </citation>
    <scope>NUCLEOTIDE SEQUENCE</scope>
</reference>
<name>A0A8S4SP50_9NEOP</name>
<dbReference type="AlphaFoldDB" id="A0A8S4SP50"/>
<evidence type="ECO:0000313" key="1">
    <source>
        <dbReference type="EMBL" id="CAH2267605.1"/>
    </source>
</evidence>
<keyword evidence="2" id="KW-1185">Reference proteome</keyword>
<dbReference type="EMBL" id="CAKXAJ010026368">
    <property type="protein sequence ID" value="CAH2267605.1"/>
    <property type="molecule type" value="Genomic_DNA"/>
</dbReference>
<gene>
    <name evidence="1" type="primary">jg11891</name>
    <name evidence="1" type="ORF">PAEG_LOCUS26118</name>
</gene>